<name>A0A5M9JLW0_MONFR</name>
<sequence>MDILPGVGLQAARTAQDGVYGVIVTITRIEGSKSNDMMRMRTRRLREIVSGLIDMVIFISLFVHLRFLVRLYSIALD</sequence>
<evidence type="ECO:0000313" key="2">
    <source>
        <dbReference type="EMBL" id="KAA8568792.1"/>
    </source>
</evidence>
<organism evidence="2 3">
    <name type="scientific">Monilinia fructicola</name>
    <name type="common">Brown rot fungus</name>
    <name type="synonym">Ciboria fructicola</name>
    <dbReference type="NCBI Taxonomy" id="38448"/>
    <lineage>
        <taxon>Eukaryota</taxon>
        <taxon>Fungi</taxon>
        <taxon>Dikarya</taxon>
        <taxon>Ascomycota</taxon>
        <taxon>Pezizomycotina</taxon>
        <taxon>Leotiomycetes</taxon>
        <taxon>Helotiales</taxon>
        <taxon>Sclerotiniaceae</taxon>
        <taxon>Monilinia</taxon>
    </lineage>
</organism>
<protein>
    <submittedName>
        <fullName evidence="2">Uncharacterized protein</fullName>
    </submittedName>
</protein>
<gene>
    <name evidence="2" type="ORF">EYC84_007777</name>
</gene>
<evidence type="ECO:0000313" key="3">
    <source>
        <dbReference type="Proteomes" id="UP000322873"/>
    </source>
</evidence>
<keyword evidence="1" id="KW-0472">Membrane</keyword>
<dbReference type="Proteomes" id="UP000322873">
    <property type="component" value="Unassembled WGS sequence"/>
</dbReference>
<feature type="transmembrane region" description="Helical" evidence="1">
    <location>
        <begin position="48"/>
        <end position="69"/>
    </location>
</feature>
<comment type="caution">
    <text evidence="2">The sequence shown here is derived from an EMBL/GenBank/DDBJ whole genome shotgun (WGS) entry which is preliminary data.</text>
</comment>
<keyword evidence="1" id="KW-1133">Transmembrane helix</keyword>
<evidence type="ECO:0000256" key="1">
    <source>
        <dbReference type="SAM" id="Phobius"/>
    </source>
</evidence>
<reference evidence="2 3" key="1">
    <citation type="submission" date="2019-06" db="EMBL/GenBank/DDBJ databases">
        <title>Genome Sequence of the Brown Rot Fungal Pathogen Monilinia fructicola.</title>
        <authorList>
            <person name="De Miccolis Angelini R.M."/>
            <person name="Landi L."/>
            <person name="Abate D."/>
            <person name="Pollastro S."/>
            <person name="Romanazzi G."/>
            <person name="Faretra F."/>
        </authorList>
    </citation>
    <scope>NUCLEOTIDE SEQUENCE [LARGE SCALE GENOMIC DNA]</scope>
    <source>
        <strain evidence="2 3">Mfrc123</strain>
    </source>
</reference>
<proteinExistence type="predicted"/>
<keyword evidence="1" id="KW-0812">Transmembrane</keyword>
<keyword evidence="3" id="KW-1185">Reference proteome</keyword>
<accession>A0A5M9JLW0</accession>
<dbReference type="AlphaFoldDB" id="A0A5M9JLW0"/>
<dbReference type="EMBL" id="VICG01000009">
    <property type="protein sequence ID" value="KAA8568792.1"/>
    <property type="molecule type" value="Genomic_DNA"/>
</dbReference>